<dbReference type="EMBL" id="NAJO01000014">
    <property type="protein sequence ID" value="OQO07519.1"/>
    <property type="molecule type" value="Genomic_DNA"/>
</dbReference>
<evidence type="ECO:0000313" key="2">
    <source>
        <dbReference type="EMBL" id="OQO07519.1"/>
    </source>
</evidence>
<organism evidence="2 3">
    <name type="scientific">Cryoendolithus antarcticus</name>
    <dbReference type="NCBI Taxonomy" id="1507870"/>
    <lineage>
        <taxon>Eukaryota</taxon>
        <taxon>Fungi</taxon>
        <taxon>Dikarya</taxon>
        <taxon>Ascomycota</taxon>
        <taxon>Pezizomycotina</taxon>
        <taxon>Dothideomycetes</taxon>
        <taxon>Dothideomycetidae</taxon>
        <taxon>Cladosporiales</taxon>
        <taxon>Cladosporiaceae</taxon>
        <taxon>Cryoendolithus</taxon>
    </lineage>
</organism>
<dbReference type="InterPro" id="IPR029063">
    <property type="entry name" value="SAM-dependent_MTases_sf"/>
</dbReference>
<dbReference type="AlphaFoldDB" id="A0A1V8T858"/>
<dbReference type="CDD" id="cd02440">
    <property type="entry name" value="AdoMet_MTases"/>
    <property type="match status" value="1"/>
</dbReference>
<feature type="domain" description="Methyltransferase" evidence="1">
    <location>
        <begin position="44"/>
        <end position="156"/>
    </location>
</feature>
<dbReference type="STRING" id="1507870.A0A1V8T858"/>
<keyword evidence="3" id="KW-1185">Reference proteome</keyword>
<dbReference type="InterPro" id="IPR025714">
    <property type="entry name" value="Methyltranfer_dom"/>
</dbReference>
<proteinExistence type="predicted"/>
<evidence type="ECO:0000313" key="3">
    <source>
        <dbReference type="Proteomes" id="UP000192596"/>
    </source>
</evidence>
<dbReference type="Proteomes" id="UP000192596">
    <property type="component" value="Unassembled WGS sequence"/>
</dbReference>
<dbReference type="SUPFAM" id="SSF53335">
    <property type="entry name" value="S-adenosyl-L-methionine-dependent methyltransferases"/>
    <property type="match status" value="1"/>
</dbReference>
<dbReference type="InParanoid" id="A0A1V8T858"/>
<dbReference type="Pfam" id="PF13847">
    <property type="entry name" value="Methyltransf_31"/>
    <property type="match status" value="1"/>
</dbReference>
<accession>A0A1V8T858</accession>
<name>A0A1V8T858_9PEZI</name>
<dbReference type="PANTHER" id="PTHR43861">
    <property type="entry name" value="TRANS-ACONITATE 2-METHYLTRANSFERASE-RELATED"/>
    <property type="match status" value="1"/>
</dbReference>
<dbReference type="OrthoDB" id="10017101at2759"/>
<gene>
    <name evidence="2" type="ORF">B0A48_07216</name>
</gene>
<dbReference type="Gene3D" id="3.40.50.150">
    <property type="entry name" value="Vaccinia Virus protein VP39"/>
    <property type="match status" value="1"/>
</dbReference>
<evidence type="ECO:0000259" key="1">
    <source>
        <dbReference type="Pfam" id="PF13847"/>
    </source>
</evidence>
<reference evidence="3" key="1">
    <citation type="submission" date="2017-03" db="EMBL/GenBank/DDBJ databases">
        <title>Genomes of endolithic fungi from Antarctica.</title>
        <authorList>
            <person name="Coleine C."/>
            <person name="Masonjones S."/>
            <person name="Stajich J.E."/>
        </authorList>
    </citation>
    <scope>NUCLEOTIDE SEQUENCE [LARGE SCALE GENOMIC DNA]</scope>
    <source>
        <strain evidence="3">CCFEE 5527</strain>
    </source>
</reference>
<protein>
    <recommendedName>
        <fullName evidence="1">Methyltransferase domain-containing protein</fullName>
    </recommendedName>
</protein>
<comment type="caution">
    <text evidence="2">The sequence shown here is derived from an EMBL/GenBank/DDBJ whole genome shotgun (WGS) entry which is preliminary data.</text>
</comment>
<sequence length="280" mass="30396">MASPATATYAPGYNTTTHHEFRTAHNSAAYLLPTLEKLCATTANPTMLDVGCGSGTITASFAQHFPTLRITAVDLSPEILARAKDHAETIGVADRITFKPANVYDLTATIGTETQFDVVHAHQMLVHLSEPVKALQQLISVAKPGGWLACRDICMRTFSFYPDTTIMHSWTRLQIATHDAAGGSSNAGASLAAWAVQAGASRDKVKLGMGSWMYASPQEREVWGGTFRDRIRGGAMRSKALELGIASEAEMEEMAREWERWIENVDGCCGSLHGELLVQK</sequence>